<comment type="caution">
    <text evidence="2">The sequence shown here is derived from an EMBL/GenBank/DDBJ whole genome shotgun (WGS) entry which is preliminary data.</text>
</comment>
<sequence length="104" mass="11235">MPRRSSGAVRRERTPPSSGSTPLGGGERHQETAEGTFVVRSMSGSAAVKTYRCPGCDHEVLAGVAHVVVWPADGDGSDRRHWHSSCWQRRSTRGGPGRLPWTGL</sequence>
<evidence type="ECO:0000256" key="1">
    <source>
        <dbReference type="SAM" id="MobiDB-lite"/>
    </source>
</evidence>
<feature type="region of interest" description="Disordered" evidence="1">
    <location>
        <begin position="1"/>
        <end position="34"/>
    </location>
</feature>
<evidence type="ECO:0000313" key="3">
    <source>
        <dbReference type="Proteomes" id="UP000663801"/>
    </source>
</evidence>
<evidence type="ECO:0000313" key="2">
    <source>
        <dbReference type="EMBL" id="MBM9476559.1"/>
    </source>
</evidence>
<dbReference type="RefSeq" id="WP_205256674.1">
    <property type="nucleotide sequence ID" value="NZ_BAAAPV010000004.1"/>
</dbReference>
<evidence type="ECO:0008006" key="4">
    <source>
        <dbReference type="Google" id="ProtNLM"/>
    </source>
</evidence>
<accession>A0A938YJZ6</accession>
<gene>
    <name evidence="2" type="ORF">JL107_08905</name>
</gene>
<name>A0A938YJZ6_9ACTN</name>
<organism evidence="2 3">
    <name type="scientific">Nakamurella flavida</name>
    <dbReference type="NCBI Taxonomy" id="363630"/>
    <lineage>
        <taxon>Bacteria</taxon>
        <taxon>Bacillati</taxon>
        <taxon>Actinomycetota</taxon>
        <taxon>Actinomycetes</taxon>
        <taxon>Nakamurellales</taxon>
        <taxon>Nakamurellaceae</taxon>
        <taxon>Nakamurella</taxon>
    </lineage>
</organism>
<dbReference type="EMBL" id="JAERWL010000008">
    <property type="protein sequence ID" value="MBM9476559.1"/>
    <property type="molecule type" value="Genomic_DNA"/>
</dbReference>
<dbReference type="Proteomes" id="UP000663801">
    <property type="component" value="Unassembled WGS sequence"/>
</dbReference>
<proteinExistence type="predicted"/>
<keyword evidence="3" id="KW-1185">Reference proteome</keyword>
<reference evidence="2" key="1">
    <citation type="submission" date="2021-01" db="EMBL/GenBank/DDBJ databases">
        <title>KCTC 19127 draft genome.</title>
        <authorList>
            <person name="An D."/>
        </authorList>
    </citation>
    <scope>NUCLEOTIDE SEQUENCE</scope>
    <source>
        <strain evidence="2">KCTC 19127</strain>
    </source>
</reference>
<dbReference type="AlphaFoldDB" id="A0A938YJZ6"/>
<protein>
    <recommendedName>
        <fullName evidence="4">ATP/GTP-binding protein</fullName>
    </recommendedName>
</protein>